<feature type="region of interest" description="Disordered" evidence="1">
    <location>
        <begin position="1"/>
        <end position="21"/>
    </location>
</feature>
<proteinExistence type="predicted"/>
<evidence type="ECO:0000256" key="1">
    <source>
        <dbReference type="SAM" id="MobiDB-lite"/>
    </source>
</evidence>
<organism evidence="2 3">
    <name type="scientific">Purpureocillium lilacinum</name>
    <name type="common">Paecilomyces lilacinus</name>
    <dbReference type="NCBI Taxonomy" id="33203"/>
    <lineage>
        <taxon>Eukaryota</taxon>
        <taxon>Fungi</taxon>
        <taxon>Dikarya</taxon>
        <taxon>Ascomycota</taxon>
        <taxon>Pezizomycotina</taxon>
        <taxon>Sordariomycetes</taxon>
        <taxon>Hypocreomycetidae</taxon>
        <taxon>Hypocreales</taxon>
        <taxon>Ophiocordycipitaceae</taxon>
        <taxon>Purpureocillium</taxon>
    </lineage>
</organism>
<sequence length="286" mass="30328">MNHGIAGCLTSSRSDVPRARRPGTCPSPPFVSLTSSWALARYPPRCCERNVQAAPASDGLLSTRHHLEHLYGNVAHCSATCAAARPSSRRQVLNHSIPAFASLALSSSFSTLHVAELAHLEVATCLIHTLPHARADTIFLLVLAGTTRELLLGRVFSHHAQHAAAVLARRCPSAWPCSCLSSSSRAVWSEGENKGTCTESVLLSWRPPPLIPAPRACRACSPGAAIDGMVGLVCACFRHAWACQRIASVAPGAASPVHRPQSPGLPVVSLRRPTALYTAELTLLVG</sequence>
<comment type="caution">
    <text evidence="2">The sequence shown here is derived from an EMBL/GenBank/DDBJ whole genome shotgun (WGS) entry which is preliminary data.</text>
</comment>
<protein>
    <submittedName>
        <fullName evidence="2">Uncharacterized protein</fullName>
    </submittedName>
</protein>
<accession>A0A179H427</accession>
<evidence type="ECO:0000313" key="3">
    <source>
        <dbReference type="Proteomes" id="UP000078240"/>
    </source>
</evidence>
<name>A0A179H427_PURLI</name>
<gene>
    <name evidence="2" type="ORF">VFPBJ_03059</name>
</gene>
<dbReference type="Proteomes" id="UP000078240">
    <property type="component" value="Unassembled WGS sequence"/>
</dbReference>
<evidence type="ECO:0000313" key="2">
    <source>
        <dbReference type="EMBL" id="OAQ84291.1"/>
    </source>
</evidence>
<dbReference type="EMBL" id="LSBH01000002">
    <property type="protein sequence ID" value="OAQ84291.1"/>
    <property type="molecule type" value="Genomic_DNA"/>
</dbReference>
<reference evidence="2 3" key="1">
    <citation type="submission" date="2016-01" db="EMBL/GenBank/DDBJ databases">
        <title>Biosynthesis of antibiotic leucinostatins and their inhibition on Phytophthora in bio-control Purpureocillium lilacinum.</title>
        <authorList>
            <person name="Wang G."/>
            <person name="Liu Z."/>
            <person name="Lin R."/>
            <person name="Li E."/>
            <person name="Mao Z."/>
            <person name="Ling J."/>
            <person name="Yin W."/>
            <person name="Xie B."/>
        </authorList>
    </citation>
    <scope>NUCLEOTIDE SEQUENCE [LARGE SCALE GENOMIC DNA]</scope>
    <source>
        <strain evidence="2">PLBJ-1</strain>
    </source>
</reference>
<dbReference type="AlphaFoldDB" id="A0A179H427"/>